<dbReference type="GO" id="GO:0019632">
    <property type="term" value="P:shikimate metabolic process"/>
    <property type="evidence" value="ECO:0007669"/>
    <property type="project" value="TreeGrafter"/>
</dbReference>
<keyword evidence="7" id="KW-0028">Amino-acid biosynthesis</keyword>
<comment type="caution">
    <text evidence="7">Lacks conserved residue(s) required for the propagation of feature annotation.</text>
</comment>
<dbReference type="GO" id="GO:0004764">
    <property type="term" value="F:shikimate 3-dehydrogenase (NADP+) activity"/>
    <property type="evidence" value="ECO:0007669"/>
    <property type="project" value="UniProtKB-UniRule"/>
</dbReference>
<feature type="binding site" evidence="7">
    <location>
        <position position="63"/>
    </location>
    <ligand>
        <name>shikimate</name>
        <dbReference type="ChEBI" id="CHEBI:36208"/>
    </ligand>
</feature>
<dbReference type="GO" id="GO:0005829">
    <property type="term" value="C:cytosol"/>
    <property type="evidence" value="ECO:0007669"/>
    <property type="project" value="TreeGrafter"/>
</dbReference>
<evidence type="ECO:0000256" key="1">
    <source>
        <dbReference type="ARBA" id="ARBA00004871"/>
    </source>
</evidence>
<evidence type="ECO:0000313" key="11">
    <source>
        <dbReference type="EMBL" id="PZO92074.1"/>
    </source>
</evidence>
<dbReference type="GO" id="GO:0050661">
    <property type="term" value="F:NADP binding"/>
    <property type="evidence" value="ECO:0007669"/>
    <property type="project" value="TreeGrafter"/>
</dbReference>
<dbReference type="InterPro" id="IPR036291">
    <property type="entry name" value="NAD(P)-bd_dom_sf"/>
</dbReference>
<evidence type="ECO:0000313" key="12">
    <source>
        <dbReference type="Proteomes" id="UP000249066"/>
    </source>
</evidence>
<feature type="binding site" evidence="7">
    <location>
        <position position="235"/>
    </location>
    <ligand>
        <name>NADP(+)</name>
        <dbReference type="ChEBI" id="CHEBI:58349"/>
    </ligand>
</feature>
<evidence type="ECO:0000256" key="5">
    <source>
        <dbReference type="ARBA" id="ARBA00023141"/>
    </source>
</evidence>
<dbReference type="SUPFAM" id="SSF51735">
    <property type="entry name" value="NAD(P)-binding Rossmann-fold domains"/>
    <property type="match status" value="1"/>
</dbReference>
<evidence type="ECO:0000256" key="2">
    <source>
        <dbReference type="ARBA" id="ARBA00012962"/>
    </source>
</evidence>
<dbReference type="InterPro" id="IPR013708">
    <property type="entry name" value="Shikimate_DH-bd_N"/>
</dbReference>
<feature type="active site" description="Proton acceptor" evidence="7">
    <location>
        <position position="67"/>
    </location>
</feature>
<feature type="domain" description="Shikimate dehydrogenase substrate binding N-terminal" evidence="9">
    <location>
        <begin position="7"/>
        <end position="90"/>
    </location>
</feature>
<name>A0A2W5ABV1_9SPHN</name>
<feature type="binding site" evidence="7">
    <location>
        <position position="104"/>
    </location>
    <ligand>
        <name>shikimate</name>
        <dbReference type="ChEBI" id="CHEBI:36208"/>
    </ligand>
</feature>
<evidence type="ECO:0000259" key="10">
    <source>
        <dbReference type="Pfam" id="PF18317"/>
    </source>
</evidence>
<reference evidence="11 12" key="1">
    <citation type="submission" date="2017-08" db="EMBL/GenBank/DDBJ databases">
        <title>Infants hospitalized years apart are colonized by the same room-sourced microbial strains.</title>
        <authorList>
            <person name="Brooks B."/>
            <person name="Olm M.R."/>
            <person name="Firek B.A."/>
            <person name="Baker R."/>
            <person name="Thomas B.C."/>
            <person name="Morowitz M.J."/>
            <person name="Banfield J.F."/>
        </authorList>
    </citation>
    <scope>NUCLEOTIDE SEQUENCE [LARGE SCALE GENOMIC DNA]</scope>
    <source>
        <strain evidence="11">S2_018_000_R2_101</strain>
    </source>
</reference>
<evidence type="ECO:0000259" key="8">
    <source>
        <dbReference type="Pfam" id="PF01488"/>
    </source>
</evidence>
<feature type="binding site" evidence="7">
    <location>
        <position position="212"/>
    </location>
    <ligand>
        <name>NADP(+)</name>
        <dbReference type="ChEBI" id="CHEBI:58349"/>
    </ligand>
</feature>
<dbReference type="HAMAP" id="MF_00222">
    <property type="entry name" value="Shikimate_DH_AroE"/>
    <property type="match status" value="1"/>
</dbReference>
<dbReference type="CDD" id="cd01065">
    <property type="entry name" value="NAD_bind_Shikimate_DH"/>
    <property type="match status" value="1"/>
</dbReference>
<feature type="binding site" evidence="7">
    <location>
        <position position="88"/>
    </location>
    <ligand>
        <name>shikimate</name>
        <dbReference type="ChEBI" id="CHEBI:36208"/>
    </ligand>
</feature>
<dbReference type="GO" id="GO:0009423">
    <property type="term" value="P:chorismate biosynthetic process"/>
    <property type="evidence" value="ECO:0007669"/>
    <property type="project" value="UniProtKB-UniRule"/>
</dbReference>
<dbReference type="EMBL" id="QFNN01000002">
    <property type="protein sequence ID" value="PZO92074.1"/>
    <property type="molecule type" value="Genomic_DNA"/>
</dbReference>
<keyword evidence="3 7" id="KW-0521">NADP</keyword>
<feature type="domain" description="Quinate/shikimate 5-dehydrogenase/glutamyl-tRNA reductase" evidence="8">
    <location>
        <begin position="116"/>
        <end position="164"/>
    </location>
</feature>
<dbReference type="InterPro" id="IPR022893">
    <property type="entry name" value="Shikimate_DH_fam"/>
</dbReference>
<dbReference type="GO" id="GO:0009073">
    <property type="term" value="P:aromatic amino acid family biosynthetic process"/>
    <property type="evidence" value="ECO:0007669"/>
    <property type="project" value="UniProtKB-KW"/>
</dbReference>
<dbReference type="SUPFAM" id="SSF53223">
    <property type="entry name" value="Aminoacid dehydrogenase-like, N-terminal domain"/>
    <property type="match status" value="1"/>
</dbReference>
<proteinExistence type="inferred from homology"/>
<organism evidence="11 12">
    <name type="scientific">Sphingomonas sanxanigenens</name>
    <dbReference type="NCBI Taxonomy" id="397260"/>
    <lineage>
        <taxon>Bacteria</taxon>
        <taxon>Pseudomonadati</taxon>
        <taxon>Pseudomonadota</taxon>
        <taxon>Alphaproteobacteria</taxon>
        <taxon>Sphingomonadales</taxon>
        <taxon>Sphingomonadaceae</taxon>
        <taxon>Sphingomonas</taxon>
    </lineage>
</organism>
<dbReference type="EC" id="1.1.1.25" evidence="2 7"/>
<dbReference type="Pfam" id="PF01488">
    <property type="entry name" value="Shikimate_DH"/>
    <property type="match status" value="1"/>
</dbReference>
<feature type="binding site" evidence="7">
    <location>
        <begin position="126"/>
        <end position="130"/>
    </location>
    <ligand>
        <name>NADP(+)</name>
        <dbReference type="ChEBI" id="CHEBI:58349"/>
    </ligand>
</feature>
<keyword evidence="5 7" id="KW-0057">Aromatic amino acid biosynthesis</keyword>
<keyword evidence="4 7" id="KW-0560">Oxidoreductase</keyword>
<feature type="binding site" evidence="7">
    <location>
        <position position="214"/>
    </location>
    <ligand>
        <name>shikimate</name>
        <dbReference type="ChEBI" id="CHEBI:36208"/>
    </ligand>
</feature>
<dbReference type="PANTHER" id="PTHR21089">
    <property type="entry name" value="SHIKIMATE DEHYDROGENASE"/>
    <property type="match status" value="1"/>
</dbReference>
<dbReference type="AlphaFoldDB" id="A0A2W5ABV1"/>
<evidence type="ECO:0000256" key="6">
    <source>
        <dbReference type="ARBA" id="ARBA00049442"/>
    </source>
</evidence>
<dbReference type="InterPro" id="IPR046346">
    <property type="entry name" value="Aminoacid_DH-like_N_sf"/>
</dbReference>
<dbReference type="Gene3D" id="3.40.50.720">
    <property type="entry name" value="NAD(P)-binding Rossmann-like Domain"/>
    <property type="match status" value="1"/>
</dbReference>
<comment type="function">
    <text evidence="7">Involved in the biosynthesis of the chorismate, which leads to the biosynthesis of aromatic amino acids. Catalyzes the reversible NADPH linked reduction of 3-dehydroshikimate (DHSA) to yield shikimate (SA).</text>
</comment>
<comment type="subunit">
    <text evidence="7">Homodimer.</text>
</comment>
<sequence>MTIYAEVIGDPIAHSKSPLIHNFWLEKLGIDASYRKTHVLAENLPAFFDLRRSDPDWRGCNITVPHKIAALDHVADPGGVRDSIGAINCVIRDDDGQLIGTNSDAAGFYAPIADLDLAGQTVAVIGAGGAARAVLFALSRAGVGQVALFNRNVLKGAALLAAFGLKGKVHGLGERLPPAALLVNASSLGMEGQPQLDIDLSPLPDDALVYDLVYAPLVTPLLAAAEARGLEAVDGLEMLVGQAAVAFELFFGLPAAREHDEDLRDLLTQ</sequence>
<accession>A0A2W5ABV1</accession>
<protein>
    <recommendedName>
        <fullName evidence="2 7">Shikimate dehydrogenase (NADP(+))</fullName>
        <shortName evidence="7">SDH</shortName>
        <ecNumber evidence="2 7">1.1.1.25</ecNumber>
    </recommendedName>
</protein>
<evidence type="ECO:0000259" key="9">
    <source>
        <dbReference type="Pfam" id="PF08501"/>
    </source>
</evidence>
<feature type="domain" description="SDH C-terminal" evidence="10">
    <location>
        <begin position="235"/>
        <end position="258"/>
    </location>
</feature>
<comment type="caution">
    <text evidence="11">The sequence shown here is derived from an EMBL/GenBank/DDBJ whole genome shotgun (WGS) entry which is preliminary data.</text>
</comment>
<dbReference type="Pfam" id="PF18317">
    <property type="entry name" value="SDH_C"/>
    <property type="match status" value="1"/>
</dbReference>
<comment type="catalytic activity">
    <reaction evidence="6 7">
        <text>shikimate + NADP(+) = 3-dehydroshikimate + NADPH + H(+)</text>
        <dbReference type="Rhea" id="RHEA:17737"/>
        <dbReference type="ChEBI" id="CHEBI:15378"/>
        <dbReference type="ChEBI" id="CHEBI:16630"/>
        <dbReference type="ChEBI" id="CHEBI:36208"/>
        <dbReference type="ChEBI" id="CHEBI:57783"/>
        <dbReference type="ChEBI" id="CHEBI:58349"/>
        <dbReference type="EC" id="1.1.1.25"/>
    </reaction>
</comment>
<dbReference type="InterPro" id="IPR041121">
    <property type="entry name" value="SDH_C"/>
</dbReference>
<evidence type="ECO:0000256" key="7">
    <source>
        <dbReference type="HAMAP-Rule" id="MF_00222"/>
    </source>
</evidence>
<dbReference type="UniPathway" id="UPA00053">
    <property type="reaction ID" value="UER00087"/>
</dbReference>
<dbReference type="InterPro" id="IPR006151">
    <property type="entry name" value="Shikm_DH/Glu-tRNA_Rdtase"/>
</dbReference>
<feature type="binding site" evidence="7">
    <location>
        <position position="242"/>
    </location>
    <ligand>
        <name>shikimate</name>
        <dbReference type="ChEBI" id="CHEBI:36208"/>
    </ligand>
</feature>
<dbReference type="Pfam" id="PF08501">
    <property type="entry name" value="Shikimate_dh_N"/>
    <property type="match status" value="1"/>
</dbReference>
<evidence type="ECO:0000256" key="4">
    <source>
        <dbReference type="ARBA" id="ARBA00023002"/>
    </source>
</evidence>
<evidence type="ECO:0000256" key="3">
    <source>
        <dbReference type="ARBA" id="ARBA00022857"/>
    </source>
</evidence>
<gene>
    <name evidence="7" type="primary">aroE</name>
    <name evidence="11" type="ORF">DI623_01075</name>
</gene>
<dbReference type="Gene3D" id="3.40.50.10860">
    <property type="entry name" value="Leucine Dehydrogenase, chain A, domain 1"/>
    <property type="match status" value="1"/>
</dbReference>
<feature type="binding site" evidence="7">
    <location>
        <begin position="15"/>
        <end position="17"/>
    </location>
    <ligand>
        <name>shikimate</name>
        <dbReference type="ChEBI" id="CHEBI:36208"/>
    </ligand>
</feature>
<dbReference type="PANTHER" id="PTHR21089:SF1">
    <property type="entry name" value="BIFUNCTIONAL 3-DEHYDROQUINATE DEHYDRATASE_SHIKIMATE DEHYDROGENASE, CHLOROPLASTIC"/>
    <property type="match status" value="1"/>
</dbReference>
<dbReference type="GO" id="GO:0008652">
    <property type="term" value="P:amino acid biosynthetic process"/>
    <property type="evidence" value="ECO:0007669"/>
    <property type="project" value="UniProtKB-KW"/>
</dbReference>
<comment type="similarity">
    <text evidence="7">Belongs to the shikimate dehydrogenase family.</text>
</comment>
<comment type="pathway">
    <text evidence="1 7">Metabolic intermediate biosynthesis; chorismate biosynthesis; chorismate from D-erythrose 4-phosphate and phosphoenolpyruvate: step 4/7.</text>
</comment>
<dbReference type="Proteomes" id="UP000249066">
    <property type="component" value="Unassembled WGS sequence"/>
</dbReference>